<dbReference type="SUPFAM" id="SSF53067">
    <property type="entry name" value="Actin-like ATPase domain"/>
    <property type="match status" value="1"/>
</dbReference>
<reference evidence="1" key="1">
    <citation type="submission" date="2018-03" db="EMBL/GenBank/DDBJ databases">
        <authorList>
            <person name="Guldener U."/>
        </authorList>
    </citation>
    <scope>NUCLEOTIDE SEQUENCE</scope>
</reference>
<gene>
    <name evidence="1" type="ORF">FTOL_02703</name>
</gene>
<protein>
    <submittedName>
        <fullName evidence="1">Related to hsp70 protein</fullName>
    </submittedName>
</protein>
<dbReference type="EMBL" id="ONZP01000085">
    <property type="protein sequence ID" value="SPJ72974.1"/>
    <property type="molecule type" value="Genomic_DNA"/>
</dbReference>
<keyword evidence="2" id="KW-1185">Reference proteome</keyword>
<evidence type="ECO:0000313" key="1">
    <source>
        <dbReference type="EMBL" id="SPJ72974.1"/>
    </source>
</evidence>
<evidence type="ECO:0000313" key="2">
    <source>
        <dbReference type="Proteomes" id="UP001187734"/>
    </source>
</evidence>
<dbReference type="InterPro" id="IPR043129">
    <property type="entry name" value="ATPase_NBD"/>
</dbReference>
<organism evidence="1 2">
    <name type="scientific">Fusarium torulosum</name>
    <dbReference type="NCBI Taxonomy" id="33205"/>
    <lineage>
        <taxon>Eukaryota</taxon>
        <taxon>Fungi</taxon>
        <taxon>Dikarya</taxon>
        <taxon>Ascomycota</taxon>
        <taxon>Pezizomycotina</taxon>
        <taxon>Sordariomycetes</taxon>
        <taxon>Hypocreomycetidae</taxon>
        <taxon>Hypocreales</taxon>
        <taxon>Nectriaceae</taxon>
        <taxon>Fusarium</taxon>
    </lineage>
</organism>
<accession>A0AAE8SF21</accession>
<dbReference type="PANTHER" id="PTHR42749:SF8">
    <property type="entry name" value="HSP70 FAMILY PROTEIN (AFU_ORTHOLOGUE AFUA_3G13740)"/>
    <property type="match status" value="1"/>
</dbReference>
<dbReference type="PANTHER" id="PTHR42749">
    <property type="entry name" value="CELL SHAPE-DETERMINING PROTEIN MREB"/>
    <property type="match status" value="1"/>
</dbReference>
<dbReference type="AlphaFoldDB" id="A0AAE8SF21"/>
<sequence length="675" mass="75468">MIFSNGDPGRVYVAVDFGETNSAVAYAFVPQGTPSETISPNHVQTIRNYPSGMVASKSDPMRLEVPTQLLYPQGWVFRPLEELRAAPPEPGVDGDSDSRMNDASQLLWGYQVLEETTQVTAHSGNGDTLLYGFKVFMDRAYDKETSQHHVIEALRQLGENNPGRKIQVHEMLLLVTIDYLTRLLKHAKSQIMQEKFTITSSEIVICVPVIWGQRAIRNMQTCMSIAAKLAGFPGIRHEDDCIGNVFIVSEPEAGATWLLAQGSGIRASGGTCDALTYTVTREMPVRLRKQPVRHTGAYCGSKALNEGVHRLVYNLLKDHKYLERDGVTIAGITRKLIDHDFDKMKKPSWSAYGENYDWRPEVLGIRFDPGAPNACYENNRRPAKNRLTIRAEPINAIFRKVCGDVADIMEAQVVEGLKDGVRSEKVVLMGGFAESRFLCRCLEATLAKINAEHSLSAEIYRPNDDGMTVIDAVAAGGVLRALNKENGPIRKSKSSYGLGRYEIYDPDVHQGQETIPGFHNGKTYVSTIRWVSKLNEIMPATFEKVEVRIHTFPYRNKDRTMNKGPFLCTDEVYVSDSAHLDHLSVTDEHNEGSEMIGIIKTDITEHFKPELGVMNPFKKQPAPRKSKRGRAHWEFEYQLVFAIDGLNMRCFQRYEGKIIGELKIGCAPGLPSGAN</sequence>
<dbReference type="Proteomes" id="UP001187734">
    <property type="component" value="Unassembled WGS sequence"/>
</dbReference>
<comment type="caution">
    <text evidence="1">The sequence shown here is derived from an EMBL/GenBank/DDBJ whole genome shotgun (WGS) entry which is preliminary data.</text>
</comment>
<dbReference type="Gene3D" id="3.30.420.40">
    <property type="match status" value="1"/>
</dbReference>
<name>A0AAE8SF21_9HYPO</name>
<proteinExistence type="predicted"/>
<dbReference type="CDD" id="cd10170">
    <property type="entry name" value="ASKHA_NBD_HSP70"/>
    <property type="match status" value="1"/>
</dbReference>